<dbReference type="EMBL" id="JARESE010000056">
    <property type="protein sequence ID" value="MDE8653248.1"/>
    <property type="molecule type" value="Genomic_DNA"/>
</dbReference>
<keyword evidence="2" id="KW-1185">Reference proteome</keyword>
<accession>A0ABT5WTN2</accession>
<proteinExistence type="predicted"/>
<evidence type="ECO:0000313" key="2">
    <source>
        <dbReference type="Proteomes" id="UP001216253"/>
    </source>
</evidence>
<organism evidence="1 2">
    <name type="scientific">Novosphingobium album</name>
    <name type="common">ex Liu et al. 2023</name>
    <dbReference type="NCBI Taxonomy" id="3031130"/>
    <lineage>
        <taxon>Bacteria</taxon>
        <taxon>Pseudomonadati</taxon>
        <taxon>Pseudomonadota</taxon>
        <taxon>Alphaproteobacteria</taxon>
        <taxon>Sphingomonadales</taxon>
        <taxon>Sphingomonadaceae</taxon>
        <taxon>Novosphingobium</taxon>
    </lineage>
</organism>
<comment type="caution">
    <text evidence="1">The sequence shown here is derived from an EMBL/GenBank/DDBJ whole genome shotgun (WGS) entry which is preliminary data.</text>
</comment>
<dbReference type="RefSeq" id="WP_275229359.1">
    <property type="nucleotide sequence ID" value="NZ_JARESE010000056.1"/>
</dbReference>
<evidence type="ECO:0000313" key="1">
    <source>
        <dbReference type="EMBL" id="MDE8653248.1"/>
    </source>
</evidence>
<name>A0ABT5WTN2_9SPHN</name>
<dbReference type="Proteomes" id="UP001216253">
    <property type="component" value="Unassembled WGS sequence"/>
</dbReference>
<reference evidence="1 2" key="1">
    <citation type="submission" date="2023-03" db="EMBL/GenBank/DDBJ databases">
        <title>NovoSphingobium album sp. nov. isolated from polycyclic aromatic hydrocarbons- and heavy-metal polluted soil.</title>
        <authorList>
            <person name="Liu Z."/>
            <person name="Wang K."/>
        </authorList>
    </citation>
    <scope>NUCLEOTIDE SEQUENCE [LARGE SCALE GENOMIC DNA]</scope>
    <source>
        <strain evidence="1 2">H3SJ31-1</strain>
    </source>
</reference>
<sequence>MANPSDFPRPRFLKGLRPGPAAQLLLALGAGLCAALAVIGPDRLIAQIEGDRGIPPIANSDDIQVSGIDVETTGKTGEEARAAGWKLAQRKAWEKLSGPQMSDEQIDALVSAVVIEREQIGPHRYIARLGVIFDRARAGQFVGRADGGGLRARSAPLLVIPVLYSGGVRQVFEVRGPWQRAWANFQTAQSSIDYVRPAGSGGESLILTAGQPGRRSRLWWRNILDQFEAADVLIPVARLERQWPGGPVRGTFTARYGPDNTFLESFTLTASDEQAVPRMLDQAMLRIDGIYQRALAQGVLTPDPSLLSGQMAFDRAIEQLRARLLPREAALAGEAGEGPLATGAPLATPSQTGAPAAIASVTVQFATPDAAAVDSALAAVRGIAGVQGAATTSLAIGGTSVMRVTVAGGGDALAAALRAQGWQVTGGGGTIRISR</sequence>
<gene>
    <name evidence="1" type="ORF">PYV00_16230</name>
</gene>
<protein>
    <submittedName>
        <fullName evidence="1">Heavy-metal-associated domain-containing protein</fullName>
    </submittedName>
</protein>